<feature type="region of interest" description="Disordered" evidence="1">
    <location>
        <begin position="372"/>
        <end position="432"/>
    </location>
</feature>
<feature type="compositionally biased region" description="Acidic residues" evidence="1">
    <location>
        <begin position="397"/>
        <end position="409"/>
    </location>
</feature>
<feature type="region of interest" description="Disordered" evidence="1">
    <location>
        <begin position="289"/>
        <end position="321"/>
    </location>
</feature>
<dbReference type="Gene3D" id="2.60.200.20">
    <property type="match status" value="1"/>
</dbReference>
<dbReference type="InterPro" id="IPR000253">
    <property type="entry name" value="FHA_dom"/>
</dbReference>
<dbReference type="Pfam" id="PF00498">
    <property type="entry name" value="FHA"/>
    <property type="match status" value="1"/>
</dbReference>
<accession>A0A284RMN7</accession>
<dbReference type="InterPro" id="IPR051176">
    <property type="entry name" value="Cent_Immune-Sig_Mod"/>
</dbReference>
<feature type="region of interest" description="Disordered" evidence="1">
    <location>
        <begin position="482"/>
        <end position="583"/>
    </location>
</feature>
<feature type="compositionally biased region" description="Basic residues" evidence="1">
    <location>
        <begin position="557"/>
        <end position="566"/>
    </location>
</feature>
<dbReference type="SUPFAM" id="SSF49879">
    <property type="entry name" value="SMAD/FHA domain"/>
    <property type="match status" value="1"/>
</dbReference>
<dbReference type="STRING" id="47428.A0A284RMN7"/>
<keyword evidence="2" id="KW-0812">Transmembrane</keyword>
<dbReference type="Proteomes" id="UP000219338">
    <property type="component" value="Unassembled WGS sequence"/>
</dbReference>
<keyword evidence="2" id="KW-0472">Membrane</keyword>
<organism evidence="4 5">
    <name type="scientific">Armillaria ostoyae</name>
    <name type="common">Armillaria root rot fungus</name>
    <dbReference type="NCBI Taxonomy" id="47428"/>
    <lineage>
        <taxon>Eukaryota</taxon>
        <taxon>Fungi</taxon>
        <taxon>Dikarya</taxon>
        <taxon>Basidiomycota</taxon>
        <taxon>Agaricomycotina</taxon>
        <taxon>Agaricomycetes</taxon>
        <taxon>Agaricomycetidae</taxon>
        <taxon>Agaricales</taxon>
        <taxon>Marasmiineae</taxon>
        <taxon>Physalacriaceae</taxon>
        <taxon>Armillaria</taxon>
    </lineage>
</organism>
<name>A0A284RMN7_ARMOS</name>
<protein>
    <recommendedName>
        <fullName evidence="3">FHA domain-containing protein</fullName>
    </recommendedName>
</protein>
<feature type="transmembrane region" description="Helical" evidence="2">
    <location>
        <begin position="604"/>
        <end position="622"/>
    </location>
</feature>
<dbReference type="PANTHER" id="PTHR15715:SF37">
    <property type="entry name" value="LD47843P"/>
    <property type="match status" value="1"/>
</dbReference>
<dbReference type="EMBL" id="FUEG01000011">
    <property type="protein sequence ID" value="SJL09985.1"/>
    <property type="molecule type" value="Genomic_DNA"/>
</dbReference>
<keyword evidence="2" id="KW-1133">Transmembrane helix</keyword>
<feature type="compositionally biased region" description="Basic and acidic residues" evidence="1">
    <location>
        <begin position="482"/>
        <end position="528"/>
    </location>
</feature>
<dbReference type="OrthoDB" id="687730at2759"/>
<feature type="domain" description="FHA" evidence="3">
    <location>
        <begin position="75"/>
        <end position="131"/>
    </location>
</feature>
<sequence>MYFTPLNLIPSHDLTPLNIVIRHVTLLTTFDDLRKTNAMPAPTSSPGLLSPIPALYLYPLNDSFVPKHISLQSRVKIGRQTNAKTTPGERNGYFDSKVLSRQHAEVWEENGKIYIKDVKSSNGTFINGERLSPEGVESENFELKSDDIVEFGIDIVGEDNKTIVHHKVAARVVCVYTEQDAMVAARSEQASHSLGPVPVSSFNPPAPPGPVPGRRPGGLQAMGMGGMGGSMRPPGKSGLTFEHILSRLQGELQKSRETGAELGALTGAMGEIGEVLGGGSGSAMPVNGALPPVRPPAQVVEERTEEKEKEKEKEKKREDEGAAVMGEVQKQLADTQHALDVHVEKVRELEEKLKEQENMWREIRSMIVDGMTKRNEVDDDEDDAQSVTTITERELETVEEVDEREEDEPPQERVRPKTPEPGMMDTTNTRHDWSSVIDELSLKVGRLTDQLAGTLESAGVLRAQHEAAQDVIRGLEKKVERLEGLLTERDNEREERERERAGRWEDMIRRVDEIERRQKEEKKPEAEVVKVFQGDGPPSPRSLSSDSDGHDGGGSGRPRRRGRRGRSMSIPPPNDTDVDEDGYVKVEDQAKKQKFKEAKGRQEMLTVFGVIVVGMAVAGVVWKVKE</sequence>
<evidence type="ECO:0000256" key="1">
    <source>
        <dbReference type="SAM" id="MobiDB-lite"/>
    </source>
</evidence>
<evidence type="ECO:0000313" key="5">
    <source>
        <dbReference type="Proteomes" id="UP000219338"/>
    </source>
</evidence>
<dbReference type="PROSITE" id="PS50006">
    <property type="entry name" value="FHA_DOMAIN"/>
    <property type="match status" value="1"/>
</dbReference>
<proteinExistence type="predicted"/>
<evidence type="ECO:0000259" key="3">
    <source>
        <dbReference type="PROSITE" id="PS50006"/>
    </source>
</evidence>
<dbReference type="AlphaFoldDB" id="A0A284RMN7"/>
<dbReference type="GO" id="GO:0005737">
    <property type="term" value="C:cytoplasm"/>
    <property type="evidence" value="ECO:0007669"/>
    <property type="project" value="TreeGrafter"/>
</dbReference>
<keyword evidence="5" id="KW-1185">Reference proteome</keyword>
<gene>
    <name evidence="4" type="ORF">ARMOST_13367</name>
</gene>
<dbReference type="PANTHER" id="PTHR15715">
    <property type="entry name" value="CENTROSOMAL PROTEIN OF 170 KDA"/>
    <property type="match status" value="1"/>
</dbReference>
<dbReference type="CDD" id="cd22679">
    <property type="entry name" value="FHA_SLMAP"/>
    <property type="match status" value="1"/>
</dbReference>
<feature type="compositionally biased region" description="Low complexity" evidence="1">
    <location>
        <begin position="529"/>
        <end position="546"/>
    </location>
</feature>
<dbReference type="SMART" id="SM00240">
    <property type="entry name" value="FHA"/>
    <property type="match status" value="1"/>
</dbReference>
<dbReference type="InterPro" id="IPR008984">
    <property type="entry name" value="SMAD_FHA_dom_sf"/>
</dbReference>
<evidence type="ECO:0000313" key="4">
    <source>
        <dbReference type="EMBL" id="SJL09985.1"/>
    </source>
</evidence>
<feature type="compositionally biased region" description="Basic and acidic residues" evidence="1">
    <location>
        <begin position="300"/>
        <end position="320"/>
    </location>
</feature>
<reference evidence="5" key="1">
    <citation type="journal article" date="2017" name="Nat. Ecol. Evol.">
        <title>Genome expansion and lineage-specific genetic innovations in the forest pathogenic fungi Armillaria.</title>
        <authorList>
            <person name="Sipos G."/>
            <person name="Prasanna A.N."/>
            <person name="Walter M.C."/>
            <person name="O'Connor E."/>
            <person name="Balint B."/>
            <person name="Krizsan K."/>
            <person name="Kiss B."/>
            <person name="Hess J."/>
            <person name="Varga T."/>
            <person name="Slot J."/>
            <person name="Riley R."/>
            <person name="Boka B."/>
            <person name="Rigling D."/>
            <person name="Barry K."/>
            <person name="Lee J."/>
            <person name="Mihaltcheva S."/>
            <person name="LaButti K."/>
            <person name="Lipzen A."/>
            <person name="Waldron R."/>
            <person name="Moloney N.M."/>
            <person name="Sperisen C."/>
            <person name="Kredics L."/>
            <person name="Vagvoelgyi C."/>
            <person name="Patrignani A."/>
            <person name="Fitzpatrick D."/>
            <person name="Nagy I."/>
            <person name="Doyle S."/>
            <person name="Anderson J.B."/>
            <person name="Grigoriev I.V."/>
            <person name="Gueldener U."/>
            <person name="Muensterkoetter M."/>
            <person name="Nagy L.G."/>
        </authorList>
    </citation>
    <scope>NUCLEOTIDE SEQUENCE [LARGE SCALE GENOMIC DNA]</scope>
    <source>
        <strain evidence="5">C18/9</strain>
    </source>
</reference>
<evidence type="ECO:0000256" key="2">
    <source>
        <dbReference type="SAM" id="Phobius"/>
    </source>
</evidence>